<dbReference type="Gene3D" id="3.40.50.300">
    <property type="entry name" value="P-loop containing nucleotide triphosphate hydrolases"/>
    <property type="match status" value="1"/>
</dbReference>
<sequence length="749" mass="86839">MQHCYLKLSRIKNVYKLCIRNYYVIDEMVKLKTTDLDDLLDLKVRKLKDKLLYSDYIESKRLKLGYKKNIEIKVKLKQKFEYEKRELNLNNKPLSIALKYLDNDQEKIYVQSENCSLDEKDELEQDAKPINMPYAAIDKYKKVPQYEKFNHISNDVMPEINEKYRILYEKYLEYSKSSEVINNEIMDSKFRIRLEDDFSKVSKNWMTDYEFYDDILEEDLGDVIYGTPDVDTEVSSIPCGGCGSLLHCKDVALPGYLPSELFLNKSNSDLQSIICQRCHFMKYYDTCLDVRVSADEYPKLLEQINDNPKAWILLLIDLTDFPCSIWPHLPLLLGKKRSVIIVGNKVDLLPTDSPYFLENVTDCLTESLIKTGVNKINIKHIALISAKSGYGVENLINKLHSLWKYKSDVYLIGCTNSGKSTLFNTLLQSDFCKSQAVDIVQRATTSQWPGTTLNMLKFPILKPASWRLYLRLKRLQNEKKYNHAEAYLRNQEFRRTKNIELATLQNRINHTFKRNYDFGKALENEPDGDIIYLNNKNKIGLDETSKDYQFSRWCYDTPGVNQPDQILQFLTTNELFNTLPNRIISPKTFCIWPEETIFIGGLGRLDILSVPGFIRCTIFASNNLPITICKVKDAELVYNELLQTEAFVVPDSNPNRLKMWPELKSKDFKTIGIGESTSASDVVLSNAGWIAITANTDYEVNMRAWTPEGRGIYLRNPPLLSKSVTLRGMRISGSRAYKRGKQVHYFQKF</sequence>
<evidence type="ECO:0000313" key="4">
    <source>
        <dbReference type="RefSeq" id="XP_011494780.1"/>
    </source>
</evidence>
<dbReference type="InterPro" id="IPR006073">
    <property type="entry name" value="GTP-bd"/>
</dbReference>
<dbReference type="CDD" id="cd01855">
    <property type="entry name" value="YqeH"/>
    <property type="match status" value="1"/>
</dbReference>
<dbReference type="InterPro" id="IPR052807">
    <property type="entry name" value="Mito_transl_resp_regulator"/>
</dbReference>
<dbReference type="InterPro" id="IPR027417">
    <property type="entry name" value="P-loop_NTPase"/>
</dbReference>
<gene>
    <name evidence="4" type="primary">LOC105359789</name>
</gene>
<accession>A0AAJ6VKA1</accession>
<feature type="domain" description="G" evidence="1">
    <location>
        <begin position="409"/>
        <end position="460"/>
    </location>
</feature>
<dbReference type="AlphaFoldDB" id="A0AAJ6VKA1"/>
<evidence type="ECO:0000259" key="2">
    <source>
        <dbReference type="Pfam" id="PF21516"/>
    </source>
</evidence>
<name>A0AAJ6VKA1_9HYME</name>
<dbReference type="InterPro" id="IPR048422">
    <property type="entry name" value="NOA1/YqeH-like_C"/>
</dbReference>
<evidence type="ECO:0000313" key="3">
    <source>
        <dbReference type="Proteomes" id="UP000695007"/>
    </source>
</evidence>
<dbReference type="PANTHER" id="PTHR46406">
    <property type="entry name" value="NITRIC OXIDE-ASSOCIATED PROTEIN 1"/>
    <property type="match status" value="1"/>
</dbReference>
<dbReference type="Proteomes" id="UP000695007">
    <property type="component" value="Unplaced"/>
</dbReference>
<organism evidence="3 4">
    <name type="scientific">Ceratosolen solmsi marchali</name>
    <dbReference type="NCBI Taxonomy" id="326594"/>
    <lineage>
        <taxon>Eukaryota</taxon>
        <taxon>Metazoa</taxon>
        <taxon>Ecdysozoa</taxon>
        <taxon>Arthropoda</taxon>
        <taxon>Hexapoda</taxon>
        <taxon>Insecta</taxon>
        <taxon>Pterygota</taxon>
        <taxon>Neoptera</taxon>
        <taxon>Endopterygota</taxon>
        <taxon>Hymenoptera</taxon>
        <taxon>Apocrita</taxon>
        <taxon>Proctotrupomorpha</taxon>
        <taxon>Chalcidoidea</taxon>
        <taxon>Agaonidae</taxon>
        <taxon>Agaoninae</taxon>
        <taxon>Ceratosolen</taxon>
    </lineage>
</organism>
<dbReference type="KEGG" id="csol:105359789"/>
<reference evidence="4" key="1">
    <citation type="submission" date="2025-08" db="UniProtKB">
        <authorList>
            <consortium name="RefSeq"/>
        </authorList>
    </citation>
    <scope>IDENTIFICATION</scope>
</reference>
<keyword evidence="3" id="KW-1185">Reference proteome</keyword>
<feature type="domain" description="NOA1/YqeH-like C-terminal" evidence="2">
    <location>
        <begin position="617"/>
        <end position="716"/>
    </location>
</feature>
<dbReference type="GeneID" id="105359789"/>
<dbReference type="SUPFAM" id="SSF52540">
    <property type="entry name" value="P-loop containing nucleoside triphosphate hydrolases"/>
    <property type="match status" value="1"/>
</dbReference>
<proteinExistence type="predicted"/>
<evidence type="ECO:0000259" key="1">
    <source>
        <dbReference type="Pfam" id="PF01926"/>
    </source>
</evidence>
<dbReference type="Pfam" id="PF01926">
    <property type="entry name" value="MMR_HSR1"/>
    <property type="match status" value="1"/>
</dbReference>
<protein>
    <submittedName>
        <fullName evidence="4">Nitric oxide-associated protein 1</fullName>
    </submittedName>
</protein>
<dbReference type="PANTHER" id="PTHR46406:SF1">
    <property type="entry name" value="NITRIC OXIDE-ASSOCIATED PROTEIN 1"/>
    <property type="match status" value="1"/>
</dbReference>
<dbReference type="RefSeq" id="XP_011494780.1">
    <property type="nucleotide sequence ID" value="XM_011496478.1"/>
</dbReference>
<dbReference type="GO" id="GO:0005525">
    <property type="term" value="F:GTP binding"/>
    <property type="evidence" value="ECO:0007669"/>
    <property type="project" value="InterPro"/>
</dbReference>
<dbReference type="Pfam" id="PF21516">
    <property type="entry name" value="YqeH-like_C"/>
    <property type="match status" value="1"/>
</dbReference>